<dbReference type="InterPro" id="IPR004176">
    <property type="entry name" value="Clp_R_N"/>
</dbReference>
<proteinExistence type="predicted"/>
<evidence type="ECO:0000313" key="3">
    <source>
        <dbReference type="EMBL" id="GGU18209.1"/>
    </source>
</evidence>
<accession>A0ABQ2UBC7</accession>
<gene>
    <name evidence="3" type="ORF">GCM10010178_07880</name>
</gene>
<keyword evidence="1" id="KW-0677">Repeat</keyword>
<feature type="domain" description="Clp R" evidence="2">
    <location>
        <begin position="1"/>
        <end position="124"/>
    </location>
</feature>
<dbReference type="PANTHER" id="PTHR47016">
    <property type="entry name" value="ATP-DEPENDENT CLP PROTEASE ATP-BINDING SUBUNIT CLPT1, CHLOROPLASTIC"/>
    <property type="match status" value="1"/>
</dbReference>
<comment type="caution">
    <text evidence="3">The sequence shown here is derived from an EMBL/GenBank/DDBJ whole genome shotgun (WGS) entry which is preliminary data.</text>
</comment>
<dbReference type="SUPFAM" id="SSF81923">
    <property type="entry name" value="Double Clp-N motif"/>
    <property type="match status" value="2"/>
</dbReference>
<protein>
    <recommendedName>
        <fullName evidence="2">Clp R domain-containing protein</fullName>
    </recommendedName>
</protein>
<dbReference type="InterPro" id="IPR044217">
    <property type="entry name" value="CLPT1/2"/>
</dbReference>
<dbReference type="PANTHER" id="PTHR47016:SF5">
    <property type="entry name" value="CLP DOMAIN SUPERFAMILY PROTEIN"/>
    <property type="match status" value="1"/>
</dbReference>
<evidence type="ECO:0000313" key="4">
    <source>
        <dbReference type="Proteomes" id="UP000649573"/>
    </source>
</evidence>
<evidence type="ECO:0000259" key="2">
    <source>
        <dbReference type="PROSITE" id="PS51903"/>
    </source>
</evidence>
<dbReference type="InterPro" id="IPR036628">
    <property type="entry name" value="Clp_N_dom_sf"/>
</dbReference>
<name>A0ABQ2UBC7_9PSEU</name>
<reference evidence="4" key="1">
    <citation type="journal article" date="2019" name="Int. J. Syst. Evol. Microbiol.">
        <title>The Global Catalogue of Microorganisms (GCM) 10K type strain sequencing project: providing services to taxonomists for standard genome sequencing and annotation.</title>
        <authorList>
            <consortium name="The Broad Institute Genomics Platform"/>
            <consortium name="The Broad Institute Genome Sequencing Center for Infectious Disease"/>
            <person name="Wu L."/>
            <person name="Ma J."/>
        </authorList>
    </citation>
    <scope>NUCLEOTIDE SEQUENCE [LARGE SCALE GENOMIC DNA]</scope>
    <source>
        <strain evidence="4">JCM 3296</strain>
    </source>
</reference>
<dbReference type="PROSITE" id="PS51903">
    <property type="entry name" value="CLP_R"/>
    <property type="match status" value="1"/>
</dbReference>
<organism evidence="3 4">
    <name type="scientific">Lentzea flava</name>
    <dbReference type="NCBI Taxonomy" id="103732"/>
    <lineage>
        <taxon>Bacteria</taxon>
        <taxon>Bacillati</taxon>
        <taxon>Actinomycetota</taxon>
        <taxon>Actinomycetes</taxon>
        <taxon>Pseudonocardiales</taxon>
        <taxon>Pseudonocardiaceae</taxon>
        <taxon>Lentzea</taxon>
    </lineage>
</organism>
<dbReference type="Gene3D" id="1.10.1780.10">
    <property type="entry name" value="Clp, N-terminal domain"/>
    <property type="match status" value="2"/>
</dbReference>
<dbReference type="Proteomes" id="UP000649573">
    <property type="component" value="Unassembled WGS sequence"/>
</dbReference>
<dbReference type="Pfam" id="PF02861">
    <property type="entry name" value="Clp_N"/>
    <property type="match status" value="2"/>
</dbReference>
<dbReference type="EMBL" id="BMRE01000001">
    <property type="protein sequence ID" value="GGU18209.1"/>
    <property type="molecule type" value="Genomic_DNA"/>
</dbReference>
<evidence type="ECO:0000256" key="1">
    <source>
        <dbReference type="PROSITE-ProRule" id="PRU01251"/>
    </source>
</evidence>
<sequence>MQHNYIGTEHVLLGLFDAPASVAAKVLHRVGLTKETVRADVVEIVGAGTEPKKEGHIPFTPRAKKVLELSLREALSLNHNHIGPEHVLLGLIREGEGVAAQIIVRHAEDLDRVRRLVLAEMTEPATRTQKSTTAAEEAFSAAEALAGAGPVGSHHLLEALVRSEGSMAARVLADLGVDPEAIAAKIDELDPESTTDATPEEVAARRMELRLTEDEVHLVFRDEQTLDLMRRVTELTGGPVRGTGPVAGDFVPLWTSTNELLHKLLGYLQPEQENEPKGLLTLVRKVMRDRLRRA</sequence>
<keyword evidence="4" id="KW-1185">Reference proteome</keyword>